<dbReference type="SUPFAM" id="SSF54928">
    <property type="entry name" value="RNA-binding domain, RBD"/>
    <property type="match status" value="4"/>
</dbReference>
<dbReference type="Gene3D" id="3.30.70.330">
    <property type="match status" value="4"/>
</dbReference>
<feature type="compositionally biased region" description="Low complexity" evidence="8">
    <location>
        <begin position="57"/>
        <end position="69"/>
    </location>
</feature>
<evidence type="ECO:0000259" key="9">
    <source>
        <dbReference type="PROSITE" id="PS50102"/>
    </source>
</evidence>
<evidence type="ECO:0000256" key="4">
    <source>
        <dbReference type="ARBA" id="ARBA00022884"/>
    </source>
</evidence>
<dbReference type="InterPro" id="IPR000504">
    <property type="entry name" value="RRM_dom"/>
</dbReference>
<feature type="domain" description="RRM" evidence="9">
    <location>
        <begin position="90"/>
        <end position="174"/>
    </location>
</feature>
<dbReference type="CDD" id="cd12702">
    <property type="entry name" value="RRM4_PTBP2"/>
    <property type="match status" value="1"/>
</dbReference>
<keyword evidence="4 7" id="KW-0694">RNA-binding</keyword>
<proteinExistence type="predicted"/>
<evidence type="ECO:0000256" key="2">
    <source>
        <dbReference type="ARBA" id="ARBA00022664"/>
    </source>
</evidence>
<reference evidence="10" key="1">
    <citation type="submission" date="2025-08" db="UniProtKB">
        <authorList>
            <consortium name="Ensembl"/>
        </authorList>
    </citation>
    <scope>IDENTIFICATION</scope>
</reference>
<evidence type="ECO:0000313" key="10">
    <source>
        <dbReference type="Ensembl" id="ENSCCRP00010005957.1"/>
    </source>
</evidence>
<dbReference type="GO" id="GO:0003723">
    <property type="term" value="F:RNA binding"/>
    <property type="evidence" value="ECO:0007669"/>
    <property type="project" value="UniProtKB-UniRule"/>
</dbReference>
<dbReference type="NCBIfam" id="TIGR01649">
    <property type="entry name" value="hnRNP-L_PTB"/>
    <property type="match status" value="1"/>
</dbReference>
<feature type="domain" description="RRM" evidence="9">
    <location>
        <begin position="197"/>
        <end position="273"/>
    </location>
</feature>
<dbReference type="FunFam" id="3.30.70.330:FF:000036">
    <property type="entry name" value="polypyrimidine tract-binding protein 1 isoform X2"/>
    <property type="match status" value="1"/>
</dbReference>
<reference evidence="10" key="2">
    <citation type="submission" date="2025-09" db="UniProtKB">
        <authorList>
            <consortium name="Ensembl"/>
        </authorList>
    </citation>
    <scope>IDENTIFICATION</scope>
</reference>
<evidence type="ECO:0000256" key="7">
    <source>
        <dbReference type="PROSITE-ProRule" id="PRU00176"/>
    </source>
</evidence>
<dbReference type="FunFam" id="3.30.70.330:FF:000018">
    <property type="entry name" value="Polypyrimidine tract-binding protein 2 isoform 1"/>
    <property type="match status" value="1"/>
</dbReference>
<dbReference type="FunFam" id="3.30.70.330:FF:000341">
    <property type="entry name" value="Hephaestus, isoform C"/>
    <property type="match status" value="1"/>
</dbReference>
<evidence type="ECO:0000256" key="8">
    <source>
        <dbReference type="SAM" id="MobiDB-lite"/>
    </source>
</evidence>
<keyword evidence="11" id="KW-1185">Reference proteome</keyword>
<dbReference type="InterPro" id="IPR035979">
    <property type="entry name" value="RBD_domain_sf"/>
</dbReference>
<accession>A0A8C1GA69</accession>
<dbReference type="GO" id="GO:0006397">
    <property type="term" value="P:mRNA processing"/>
    <property type="evidence" value="ECO:0007669"/>
    <property type="project" value="UniProtKB-KW"/>
</dbReference>
<keyword evidence="5" id="KW-0007">Acetylation</keyword>
<dbReference type="GO" id="GO:0008380">
    <property type="term" value="P:RNA splicing"/>
    <property type="evidence" value="ECO:0007669"/>
    <property type="project" value="UniProtKB-KW"/>
</dbReference>
<dbReference type="InterPro" id="IPR021790">
    <property type="entry name" value="PTBP1-like_RRM2"/>
</dbReference>
<dbReference type="InterPro" id="IPR034800">
    <property type="entry name" value="PTBP2_RRM4"/>
</dbReference>
<dbReference type="Pfam" id="PF11835">
    <property type="entry name" value="RRM_8"/>
    <property type="match status" value="1"/>
</dbReference>
<dbReference type="PROSITE" id="PS50102">
    <property type="entry name" value="RRM"/>
    <property type="match status" value="4"/>
</dbReference>
<keyword evidence="1" id="KW-0597">Phosphoprotein</keyword>
<dbReference type="PANTHER" id="PTHR15592">
    <property type="entry name" value="MATRIN 3/NUCLEAR PROTEIN 220-RELATED"/>
    <property type="match status" value="1"/>
</dbReference>
<dbReference type="Pfam" id="PF00076">
    <property type="entry name" value="RRM_1"/>
    <property type="match status" value="1"/>
</dbReference>
<feature type="region of interest" description="Disordered" evidence="8">
    <location>
        <begin position="57"/>
        <end position="82"/>
    </location>
</feature>
<evidence type="ECO:0000256" key="5">
    <source>
        <dbReference type="ARBA" id="ARBA00022990"/>
    </source>
</evidence>
<feature type="compositionally biased region" description="Polar residues" evidence="8">
    <location>
        <begin position="170"/>
        <end position="190"/>
    </location>
</feature>
<dbReference type="SMART" id="SM00360">
    <property type="entry name" value="RRM"/>
    <property type="match status" value="4"/>
</dbReference>
<dbReference type="Ensembl" id="ENSCCRT00010006426.1">
    <property type="protein sequence ID" value="ENSCCRP00010005957.1"/>
    <property type="gene ID" value="ENSCCRG00010002390.1"/>
</dbReference>
<dbReference type="AlphaFoldDB" id="A0A8C1GA69"/>
<evidence type="ECO:0000256" key="1">
    <source>
        <dbReference type="ARBA" id="ARBA00022553"/>
    </source>
</evidence>
<keyword evidence="3" id="KW-0677">Repeat</keyword>
<dbReference type="InterPro" id="IPR012677">
    <property type="entry name" value="Nucleotide-bd_a/b_plait_sf"/>
</dbReference>
<dbReference type="FunFam" id="3.30.70.330:FF:000032">
    <property type="entry name" value="Polypyrimidine tract-binding protein 2 isoform 1"/>
    <property type="match status" value="1"/>
</dbReference>
<feature type="domain" description="RRM" evidence="9">
    <location>
        <begin position="474"/>
        <end position="548"/>
    </location>
</feature>
<dbReference type="InterPro" id="IPR006536">
    <property type="entry name" value="HnRNP-L/PTB"/>
</dbReference>
<feature type="domain" description="RRM" evidence="9">
    <location>
        <begin position="352"/>
        <end position="431"/>
    </location>
</feature>
<dbReference type="Proteomes" id="UP000694427">
    <property type="component" value="Unplaced"/>
</dbReference>
<feature type="compositionally biased region" description="Basic and acidic residues" evidence="8">
    <location>
        <begin position="73"/>
        <end position="82"/>
    </location>
</feature>
<dbReference type="Pfam" id="PF13893">
    <property type="entry name" value="RRM_5"/>
    <property type="match status" value="1"/>
</dbReference>
<keyword evidence="6" id="KW-0508">mRNA splicing</keyword>
<keyword evidence="2" id="KW-0507">mRNA processing</keyword>
<sequence>MCLDSLSCPQRAVFHCLVEGIVKGEHLYSRVGFYFSLCVSPQRGSDELLSGSMYNSPSSGLSSISDTTSNGSDSKKLRVEDRVGDAPPSRVLHIRKLPNDVSETEIIALGLPFGKVTNILTLKGKNQAFLELSTEEAAMTMVNYYSAVTPHVRSMPVYIQYSNHKELKTDNSNQSGGTLASGSNSSDGCGTPSSPVLRIIIDNMFYPVTLDVLQQIFSKFGTVMKIITFTKNNQFQALLQYNDPNSAQQAKVALDGQNIYNACCTLRIDYSKLVNLNVKYNNDKSRDYTRPELPAGDGQPPALDPSVVAALGKDSGSLLGKIPGALSPLSAAAAAAAAAGRVALSGHSGASGVLLVSNLNEEVSVLLHINLSFTFTYFWVYGDVQRVKILFNKKDSALIQMADMNQAQLAMSHLNGQKMYSKIIRVTMSKHQTVQLPRDGLDDQGLTKDFTNSPLHRFKKPGSKNFQNIFPPSATLHLSNIPQDITEEDLRVLFSNSGGTVKAFKFFQDHKMALIQMTTIEEAIQCLIDLHNYNTGNNHHLKVSFSKSTI</sequence>
<name>A0A8C1GA69_CYPCA</name>
<evidence type="ECO:0000256" key="6">
    <source>
        <dbReference type="ARBA" id="ARBA00023187"/>
    </source>
</evidence>
<organism evidence="10 11">
    <name type="scientific">Cyprinus carpio</name>
    <name type="common">Common carp</name>
    <dbReference type="NCBI Taxonomy" id="7962"/>
    <lineage>
        <taxon>Eukaryota</taxon>
        <taxon>Metazoa</taxon>
        <taxon>Chordata</taxon>
        <taxon>Craniata</taxon>
        <taxon>Vertebrata</taxon>
        <taxon>Euteleostomi</taxon>
        <taxon>Actinopterygii</taxon>
        <taxon>Neopterygii</taxon>
        <taxon>Teleostei</taxon>
        <taxon>Ostariophysi</taxon>
        <taxon>Cypriniformes</taxon>
        <taxon>Cyprinidae</taxon>
        <taxon>Cyprininae</taxon>
        <taxon>Cyprinus</taxon>
    </lineage>
</organism>
<protein>
    <submittedName>
        <fullName evidence="10">Polypyrimidine tract binding protein 2a</fullName>
    </submittedName>
</protein>
<evidence type="ECO:0000313" key="11">
    <source>
        <dbReference type="Proteomes" id="UP000694427"/>
    </source>
</evidence>
<evidence type="ECO:0000256" key="3">
    <source>
        <dbReference type="ARBA" id="ARBA00022737"/>
    </source>
</evidence>
<feature type="region of interest" description="Disordered" evidence="8">
    <location>
        <begin position="169"/>
        <end position="190"/>
    </location>
</feature>
<dbReference type="GO" id="GO:0005634">
    <property type="term" value="C:nucleus"/>
    <property type="evidence" value="ECO:0007669"/>
    <property type="project" value="InterPro"/>
</dbReference>